<feature type="compositionally biased region" description="Low complexity" evidence="1">
    <location>
        <begin position="360"/>
        <end position="396"/>
    </location>
</feature>
<dbReference type="InterPro" id="IPR005240">
    <property type="entry name" value="DUF389"/>
</dbReference>
<accession>A0A8J6TEU7</accession>
<evidence type="ECO:0000313" key="4">
    <source>
        <dbReference type="Proteomes" id="UP000614469"/>
    </source>
</evidence>
<feature type="transmembrane region" description="Helical" evidence="2">
    <location>
        <begin position="147"/>
        <end position="164"/>
    </location>
</feature>
<protein>
    <submittedName>
        <fullName evidence="3">TIGR00341 family protein</fullName>
    </submittedName>
</protein>
<name>A0A8J6TEU7_9CHLR</name>
<dbReference type="PANTHER" id="PTHR20992">
    <property type="entry name" value="AT15442P-RELATED"/>
    <property type="match status" value="1"/>
</dbReference>
<feature type="region of interest" description="Disordered" evidence="1">
    <location>
        <begin position="354"/>
        <end position="396"/>
    </location>
</feature>
<gene>
    <name evidence="3" type="ORF">H8E29_07155</name>
</gene>
<keyword evidence="2" id="KW-1133">Transmembrane helix</keyword>
<dbReference type="EMBL" id="JACNJN010000086">
    <property type="protein sequence ID" value="MBC8335023.1"/>
    <property type="molecule type" value="Genomic_DNA"/>
</dbReference>
<comment type="caution">
    <text evidence="3">The sequence shown here is derived from an EMBL/GenBank/DDBJ whole genome shotgun (WGS) entry which is preliminary data.</text>
</comment>
<feature type="transmembrane region" description="Helical" evidence="2">
    <location>
        <begin position="242"/>
        <end position="264"/>
    </location>
</feature>
<evidence type="ECO:0000256" key="1">
    <source>
        <dbReference type="SAM" id="MobiDB-lite"/>
    </source>
</evidence>
<keyword evidence="2" id="KW-0472">Membrane</keyword>
<evidence type="ECO:0000256" key="2">
    <source>
        <dbReference type="SAM" id="Phobius"/>
    </source>
</evidence>
<dbReference type="Proteomes" id="UP000614469">
    <property type="component" value="Unassembled WGS sequence"/>
</dbReference>
<sequence length="486" mass="52258">MPFPDPTPPSFRIQIRYWIRKFLPPADLERRAEVRGQLREEAQPDFDYFVLVVLSSMIATLGLLTNSGAVIIGAMLVAPLMSPIIGLGLGSLVGDEKLLRYAASAIIRGAIVAIAISVILTWFNNALPFVTLQELPAEVISRTRPSPIDLLIALAGGLAAAFALSQPSLSAALPGVAIATALMPPLGTVGIGIATGRWDVAGGAFLLFITNAVTIAFASMLVFFALGFSLGRKDGKRVPRSLTISALVTFTMLLPLTFLSISFFQEATKMREINTVITEEVSKLDAELADDPRIEIDDNGIIHLGITLRTPRQLYHSDVDSLQESIALQLQETVAIVVNQIVVAQLDPLIPPTLTPTPTPATLTPTASMTSTTTPTRQPTSTPTPRPTSTSTPTPSTARIQNLFNNHNQCLEMHQDAGFDHPIIGRVGNGSFVTVDYGQRIVEGLVWVEVKDQDGRLGWLPQVCMQTITLTPTKTPTISATLAAEN</sequence>
<dbReference type="Pfam" id="PF04087">
    <property type="entry name" value="DUF389"/>
    <property type="match status" value="1"/>
</dbReference>
<feature type="transmembrane region" description="Helical" evidence="2">
    <location>
        <begin position="105"/>
        <end position="127"/>
    </location>
</feature>
<reference evidence="3 4" key="1">
    <citation type="submission" date="2020-08" db="EMBL/GenBank/DDBJ databases">
        <title>Bridging the membrane lipid divide: bacteria of the FCB group superphylum have the potential to synthesize archaeal ether lipids.</title>
        <authorList>
            <person name="Villanueva L."/>
            <person name="Von Meijenfeldt F.A.B."/>
            <person name="Westbye A.B."/>
            <person name="Yadav S."/>
            <person name="Hopmans E.C."/>
            <person name="Dutilh B.E."/>
            <person name="Sinninghe Damste J.S."/>
        </authorList>
    </citation>
    <scope>NUCLEOTIDE SEQUENCE [LARGE SCALE GENOMIC DNA]</scope>
    <source>
        <strain evidence="3">NIOZ-UU36</strain>
    </source>
</reference>
<dbReference type="NCBIfam" id="TIGR00341">
    <property type="entry name" value="TIGR00341 family protein"/>
    <property type="match status" value="1"/>
</dbReference>
<feature type="transmembrane region" description="Helical" evidence="2">
    <location>
        <begin position="171"/>
        <end position="193"/>
    </location>
</feature>
<keyword evidence="2" id="KW-0812">Transmembrane</keyword>
<evidence type="ECO:0000313" key="3">
    <source>
        <dbReference type="EMBL" id="MBC8335023.1"/>
    </source>
</evidence>
<feature type="transmembrane region" description="Helical" evidence="2">
    <location>
        <begin position="205"/>
        <end position="230"/>
    </location>
</feature>
<feature type="transmembrane region" description="Helical" evidence="2">
    <location>
        <begin position="70"/>
        <end position="93"/>
    </location>
</feature>
<proteinExistence type="predicted"/>
<dbReference type="AlphaFoldDB" id="A0A8J6TEU7"/>
<dbReference type="PANTHER" id="PTHR20992:SF9">
    <property type="entry name" value="AT15442P-RELATED"/>
    <property type="match status" value="1"/>
</dbReference>
<feature type="transmembrane region" description="Helical" evidence="2">
    <location>
        <begin position="46"/>
        <end position="64"/>
    </location>
</feature>
<organism evidence="3 4">
    <name type="scientific">Candidatus Desulfolinea nitratireducens</name>
    <dbReference type="NCBI Taxonomy" id="2841698"/>
    <lineage>
        <taxon>Bacteria</taxon>
        <taxon>Bacillati</taxon>
        <taxon>Chloroflexota</taxon>
        <taxon>Anaerolineae</taxon>
        <taxon>Anaerolineales</taxon>
        <taxon>Anaerolineales incertae sedis</taxon>
        <taxon>Candidatus Desulfolinea</taxon>
    </lineage>
</organism>